<dbReference type="Gramene" id="RZC54727">
    <property type="protein sequence ID" value="RZC54727"/>
    <property type="gene ID" value="C5167_013594"/>
</dbReference>
<gene>
    <name evidence="3" type="ORF">C5167_013594</name>
</gene>
<dbReference type="PANTHER" id="PTHR21477:SF12">
    <property type="entry name" value="PROTEIN PHLOEM PROTEIN 2-LIKE A10"/>
    <property type="match status" value="1"/>
</dbReference>
<dbReference type="EMBL" id="CM010717">
    <property type="protein sequence ID" value="RZC54727.1"/>
    <property type="molecule type" value="Genomic_DNA"/>
</dbReference>
<evidence type="ECO:0000313" key="4">
    <source>
        <dbReference type="Proteomes" id="UP000316621"/>
    </source>
</evidence>
<keyword evidence="2" id="KW-0812">Transmembrane</keyword>
<evidence type="ECO:0000313" key="3">
    <source>
        <dbReference type="EMBL" id="RZC54727.1"/>
    </source>
</evidence>
<dbReference type="AlphaFoldDB" id="A0A4Y7J1P6"/>
<sequence length="570" mass="63318">MDMQIVQRGLDFSRRRKKWLLILAAFGVTGYGAYKVYYLPSVVKKRKRLWKLIEALISVVEVVSDSSEIIGVVSKDLKQFLQSDSDEIPTSLKQISKIAKSEEFSESLIRVTQGLTVGILRGYKFESKNDGESQSGSDFSDRIMDKVFSAAGTGFASVVVGSFARNLVMAFYSDDESGGSKTDMNSQSTPQWVNVVCSDKCKDLIADSIQLFVSTAVAVYLEKTENINFCDEVFTGLTNPKHETKVRDVLVTLCNGAVETLIRTSHQVMTTSDSNSNSNMGSNSMSSRIDRSEGPSMYGNEDFHREAMMRDLKEKNLSQGIENSGWFGKVSSTLAVPKNRRLVLDVTGRVTFETVRSFLDFLMRKTLDGVKRSFDVVHVEIVERGYCCQPHHTHIDRHSGLASTNFRFSDLPRSKKVKVLFMCIRMLTCGYDGVKTQWVLAEASHKWCTNLGKELRTNSAYMDPGEGYFFVVPQDGTKSFLAGYGLSTRSRNVNQAVALVLLKPLQWVKDLGLSQVIIEEGSLAVVKSRNGLSNFQCQAADRLAKAARILDLSQAAGTSIRSQVLMGGFT</sequence>
<proteinExistence type="predicted"/>
<keyword evidence="2" id="KW-0472">Membrane</keyword>
<dbReference type="Proteomes" id="UP000316621">
    <property type="component" value="Chromosome 3"/>
</dbReference>
<evidence type="ECO:0008006" key="5">
    <source>
        <dbReference type="Google" id="ProtNLM"/>
    </source>
</evidence>
<reference evidence="3 4" key="1">
    <citation type="journal article" date="2018" name="Science">
        <title>The opium poppy genome and morphinan production.</title>
        <authorList>
            <person name="Guo L."/>
            <person name="Winzer T."/>
            <person name="Yang X."/>
            <person name="Li Y."/>
            <person name="Ning Z."/>
            <person name="He Z."/>
            <person name="Teodor R."/>
            <person name="Lu Y."/>
            <person name="Bowser T.A."/>
            <person name="Graham I.A."/>
            <person name="Ye K."/>
        </authorList>
    </citation>
    <scope>NUCLEOTIDE SEQUENCE [LARGE SCALE GENOMIC DNA]</scope>
    <source>
        <strain evidence="4">cv. HN1</strain>
        <tissue evidence="3">Leaves</tissue>
    </source>
</reference>
<dbReference type="OMA" id="RCKVMIA"/>
<protein>
    <recommendedName>
        <fullName evidence="5">Protein PHLOEM PROTEIN 2-LIKE A10</fullName>
    </recommendedName>
</protein>
<feature type="compositionally biased region" description="Low complexity" evidence="1">
    <location>
        <begin position="272"/>
        <end position="287"/>
    </location>
</feature>
<name>A0A4Y7J1P6_PAPSO</name>
<dbReference type="PANTHER" id="PTHR21477">
    <property type="entry name" value="ZGC:172139"/>
    <property type="match status" value="1"/>
</dbReference>
<evidence type="ECO:0000256" key="1">
    <source>
        <dbReference type="SAM" id="MobiDB-lite"/>
    </source>
</evidence>
<keyword evidence="4" id="KW-1185">Reference proteome</keyword>
<evidence type="ECO:0000256" key="2">
    <source>
        <dbReference type="SAM" id="Phobius"/>
    </source>
</evidence>
<accession>A0A4Y7J1P6</accession>
<organism evidence="3 4">
    <name type="scientific">Papaver somniferum</name>
    <name type="common">Opium poppy</name>
    <dbReference type="NCBI Taxonomy" id="3469"/>
    <lineage>
        <taxon>Eukaryota</taxon>
        <taxon>Viridiplantae</taxon>
        <taxon>Streptophyta</taxon>
        <taxon>Embryophyta</taxon>
        <taxon>Tracheophyta</taxon>
        <taxon>Spermatophyta</taxon>
        <taxon>Magnoliopsida</taxon>
        <taxon>Ranunculales</taxon>
        <taxon>Papaveraceae</taxon>
        <taxon>Papaveroideae</taxon>
        <taxon>Papaver</taxon>
    </lineage>
</organism>
<keyword evidence="2" id="KW-1133">Transmembrane helix</keyword>
<dbReference type="InterPro" id="IPR019141">
    <property type="entry name" value="DUF2045"/>
</dbReference>
<feature type="transmembrane region" description="Helical" evidence="2">
    <location>
        <begin position="20"/>
        <end position="39"/>
    </location>
</feature>
<feature type="region of interest" description="Disordered" evidence="1">
    <location>
        <begin position="269"/>
        <end position="297"/>
    </location>
</feature>